<sequence length="112" mass="12342">MSACALTAPSLIGIWKALVEAYLRKKVFVDGLRLSIWQRDEWMWQGSQKAWPVAFQQMIPGLTIGAAEAISLEGMTMLAAEVDRLSAHVYRVVAEMVEDDGKVDIVSGSSED</sequence>
<accession>A0A915K9W7</accession>
<reference evidence="2" key="1">
    <citation type="submission" date="2022-11" db="UniProtKB">
        <authorList>
            <consortium name="WormBaseParasite"/>
        </authorList>
    </citation>
    <scope>IDENTIFICATION</scope>
</reference>
<organism evidence="1 2">
    <name type="scientific">Romanomermis culicivorax</name>
    <name type="common">Nematode worm</name>
    <dbReference type="NCBI Taxonomy" id="13658"/>
    <lineage>
        <taxon>Eukaryota</taxon>
        <taxon>Metazoa</taxon>
        <taxon>Ecdysozoa</taxon>
        <taxon>Nematoda</taxon>
        <taxon>Enoplea</taxon>
        <taxon>Dorylaimia</taxon>
        <taxon>Mermithida</taxon>
        <taxon>Mermithoidea</taxon>
        <taxon>Mermithidae</taxon>
        <taxon>Romanomermis</taxon>
    </lineage>
</organism>
<protein>
    <submittedName>
        <fullName evidence="2">Uncharacterized protein</fullName>
    </submittedName>
</protein>
<dbReference type="WBParaSite" id="nRc.2.0.1.t35487-RA">
    <property type="protein sequence ID" value="nRc.2.0.1.t35487-RA"/>
    <property type="gene ID" value="nRc.2.0.1.g35487"/>
</dbReference>
<evidence type="ECO:0000313" key="1">
    <source>
        <dbReference type="Proteomes" id="UP000887565"/>
    </source>
</evidence>
<dbReference type="Proteomes" id="UP000887565">
    <property type="component" value="Unplaced"/>
</dbReference>
<keyword evidence="1" id="KW-1185">Reference proteome</keyword>
<proteinExistence type="predicted"/>
<evidence type="ECO:0000313" key="2">
    <source>
        <dbReference type="WBParaSite" id="nRc.2.0.1.t35487-RA"/>
    </source>
</evidence>
<name>A0A915K9W7_ROMCU</name>
<dbReference type="AlphaFoldDB" id="A0A915K9W7"/>